<dbReference type="EMBL" id="QLMD01000001">
    <property type="protein sequence ID" value="RAK01851.1"/>
    <property type="molecule type" value="Genomic_DNA"/>
</dbReference>
<feature type="transmembrane region" description="Helical" evidence="8">
    <location>
        <begin position="359"/>
        <end position="382"/>
    </location>
</feature>
<reference evidence="11 13" key="2">
    <citation type="submission" date="2018-06" db="EMBL/GenBank/DDBJ databases">
        <title>Genomic Encyclopedia of Type Strains, Phase III (KMG-III): the genomes of soil and plant-associated and newly described type strains.</title>
        <authorList>
            <person name="Whitman W."/>
        </authorList>
    </citation>
    <scope>NUCLEOTIDE SEQUENCE [LARGE SCALE GENOMIC DNA]</scope>
    <source>
        <strain evidence="11 13">CGMCC 1.15366</strain>
    </source>
</reference>
<feature type="coiled-coil region" evidence="7">
    <location>
        <begin position="62"/>
        <end position="89"/>
    </location>
</feature>
<evidence type="ECO:0000256" key="6">
    <source>
        <dbReference type="RuleBase" id="RU004057"/>
    </source>
</evidence>
<dbReference type="GO" id="GO:0017038">
    <property type="term" value="P:protein import"/>
    <property type="evidence" value="ECO:0007669"/>
    <property type="project" value="TreeGrafter"/>
</dbReference>
<evidence type="ECO:0000256" key="3">
    <source>
        <dbReference type="ARBA" id="ARBA00022692"/>
    </source>
</evidence>
<keyword evidence="12" id="KW-0969">Cilium</keyword>
<keyword evidence="2" id="KW-1003">Cell membrane</keyword>
<organism evidence="11 13">
    <name type="scientific">Aliidiomarina maris</name>
    <dbReference type="NCBI Taxonomy" id="531312"/>
    <lineage>
        <taxon>Bacteria</taxon>
        <taxon>Pseudomonadati</taxon>
        <taxon>Pseudomonadota</taxon>
        <taxon>Gammaproteobacteria</taxon>
        <taxon>Alteromonadales</taxon>
        <taxon>Idiomarinaceae</taxon>
        <taxon>Aliidiomarina</taxon>
    </lineage>
</organism>
<keyword evidence="12" id="KW-0966">Cell projection</keyword>
<keyword evidence="3 8" id="KW-0812">Transmembrane</keyword>
<keyword evidence="14" id="KW-1185">Reference proteome</keyword>
<keyword evidence="12" id="KW-0282">Flagellum</keyword>
<evidence type="ECO:0000313" key="13">
    <source>
        <dbReference type="Proteomes" id="UP000249203"/>
    </source>
</evidence>
<keyword evidence="5 8" id="KW-0472">Membrane</keyword>
<evidence type="ECO:0000256" key="5">
    <source>
        <dbReference type="ARBA" id="ARBA00023136"/>
    </source>
</evidence>
<dbReference type="Proteomes" id="UP000287865">
    <property type="component" value="Unassembled WGS sequence"/>
</dbReference>
<reference evidence="12 14" key="1">
    <citation type="journal article" date="2018" name="Front. Microbiol.">
        <title>Genome-Based Analysis Reveals the Taxonomy and Diversity of the Family Idiomarinaceae.</title>
        <authorList>
            <person name="Liu Y."/>
            <person name="Lai Q."/>
            <person name="Shao Z."/>
        </authorList>
    </citation>
    <scope>NUCLEOTIDE SEQUENCE [LARGE SCALE GENOMIC DNA]</scope>
    <source>
        <strain evidence="12 14">CF12-14</strain>
    </source>
</reference>
<dbReference type="PIRSF" id="PIRSF037714">
    <property type="entry name" value="TolR"/>
    <property type="match status" value="1"/>
</dbReference>
<dbReference type="InterPro" id="IPR017270">
    <property type="entry name" value="MotA/TolQ/ExbB-rel"/>
</dbReference>
<feature type="transmembrane region" description="Helical" evidence="8">
    <location>
        <begin position="402"/>
        <end position="422"/>
    </location>
</feature>
<keyword evidence="9" id="KW-0732">Signal</keyword>
<dbReference type="Pfam" id="PF01618">
    <property type="entry name" value="MotA_ExbB"/>
    <property type="match status" value="1"/>
</dbReference>
<keyword evidence="4 8" id="KW-1133">Transmembrane helix</keyword>
<gene>
    <name evidence="11" type="ORF">B0I24_101490</name>
    <name evidence="12" type="ORF">CWE07_02375</name>
</gene>
<dbReference type="RefSeq" id="WP_111568314.1">
    <property type="nucleotide sequence ID" value="NZ_PIPK01000001.1"/>
</dbReference>
<dbReference type="OrthoDB" id="4045at2"/>
<evidence type="ECO:0000256" key="9">
    <source>
        <dbReference type="SAM" id="SignalP"/>
    </source>
</evidence>
<evidence type="ECO:0000313" key="14">
    <source>
        <dbReference type="Proteomes" id="UP000287865"/>
    </source>
</evidence>
<feature type="chain" id="PRO_5016283370" evidence="9">
    <location>
        <begin position="28"/>
        <end position="453"/>
    </location>
</feature>
<evidence type="ECO:0000256" key="4">
    <source>
        <dbReference type="ARBA" id="ARBA00022989"/>
    </source>
</evidence>
<evidence type="ECO:0000313" key="12">
    <source>
        <dbReference type="EMBL" id="RUO28659.1"/>
    </source>
</evidence>
<feature type="domain" description="MotA/TolQ/ExbB proton channel" evidence="10">
    <location>
        <begin position="319"/>
        <end position="438"/>
    </location>
</feature>
<dbReference type="Proteomes" id="UP000249203">
    <property type="component" value="Unassembled WGS sequence"/>
</dbReference>
<feature type="signal peptide" evidence="9">
    <location>
        <begin position="1"/>
        <end position="27"/>
    </location>
</feature>
<dbReference type="PANTHER" id="PTHR30625">
    <property type="entry name" value="PROTEIN TOLQ"/>
    <property type="match status" value="1"/>
</dbReference>
<evidence type="ECO:0000256" key="1">
    <source>
        <dbReference type="ARBA" id="ARBA00004651"/>
    </source>
</evidence>
<dbReference type="EMBL" id="PIPK01000001">
    <property type="protein sequence ID" value="RUO28659.1"/>
    <property type="molecule type" value="Genomic_DNA"/>
</dbReference>
<evidence type="ECO:0000259" key="10">
    <source>
        <dbReference type="Pfam" id="PF01618"/>
    </source>
</evidence>
<keyword evidence="6" id="KW-0813">Transport</keyword>
<evidence type="ECO:0000313" key="11">
    <source>
        <dbReference type="EMBL" id="RAK01851.1"/>
    </source>
</evidence>
<accession>A0A327X540</accession>
<feature type="transmembrane region" description="Helical" evidence="8">
    <location>
        <begin position="277"/>
        <end position="302"/>
    </location>
</feature>
<comment type="similarity">
    <text evidence="6">Belongs to the exbB/tolQ family.</text>
</comment>
<keyword evidence="6" id="KW-0653">Protein transport</keyword>
<dbReference type="InterPro" id="IPR050790">
    <property type="entry name" value="ExbB/TolQ_transport"/>
</dbReference>
<sequence length="453" mass="49312">MKQVVKHLVTAAAGITMAAGFAFSASAQQATSLDDLLRIVQENRQSAQRIDQERERRFMDERADRQQMLREAQQQYSNEEQRGQRLQQEFAQNEIDIANKETELDNMVGTLGEIFGVIRGSASDAIGRISTSVVSAQYRGREDVLDSLAEAQELPNISELEELWIALLTEMRESGRISRFQGEVTLLEGGTETREIVRIGAFNLISNGEYLLYNEDLGQIQPLGRQPDGHILRAAANFESTTSGYAPVYVDPSRGGILSLLTQRATLMERYHQGSTVGYAITVVLAIGILIAIYKLVTLFLAGAAIRSQLKNPENPGNNPLGRILKVYHENKHADVETLELKLDEAILRETPKIDSGVGIIKILAAISPLMGLLGTVIGMIGTFQSITLFGTGDPRIMAGDISMALVTTALGLIAALPLIVIHSIVAGRAKAIVQVLDEQAAGIIASHAEKGE</sequence>
<dbReference type="InterPro" id="IPR002898">
    <property type="entry name" value="MotA_ExbB_proton_chnl"/>
</dbReference>
<name>A0A327X540_9GAMM</name>
<proteinExistence type="inferred from homology"/>
<evidence type="ECO:0000256" key="8">
    <source>
        <dbReference type="SAM" id="Phobius"/>
    </source>
</evidence>
<protein>
    <submittedName>
        <fullName evidence="12">Flagellar motor protein MotA</fullName>
    </submittedName>
    <submittedName>
        <fullName evidence="11">Outer membrane transport energization protein ExbB</fullName>
    </submittedName>
</protein>
<comment type="subcellular location">
    <subcellularLocation>
        <location evidence="1">Cell membrane</location>
        <topology evidence="1">Multi-pass membrane protein</topology>
    </subcellularLocation>
    <subcellularLocation>
        <location evidence="6">Membrane</location>
        <topology evidence="6">Multi-pass membrane protein</topology>
    </subcellularLocation>
</comment>
<evidence type="ECO:0000256" key="7">
    <source>
        <dbReference type="SAM" id="Coils"/>
    </source>
</evidence>
<evidence type="ECO:0000256" key="2">
    <source>
        <dbReference type="ARBA" id="ARBA00022475"/>
    </source>
</evidence>
<dbReference type="AlphaFoldDB" id="A0A327X540"/>
<dbReference type="PANTHER" id="PTHR30625:SF11">
    <property type="entry name" value="MOTA_TOLQ_EXBB PROTON CHANNEL DOMAIN-CONTAINING PROTEIN"/>
    <property type="match status" value="1"/>
</dbReference>
<keyword evidence="7" id="KW-0175">Coiled coil</keyword>
<dbReference type="GO" id="GO:0005886">
    <property type="term" value="C:plasma membrane"/>
    <property type="evidence" value="ECO:0007669"/>
    <property type="project" value="UniProtKB-SubCell"/>
</dbReference>
<comment type="caution">
    <text evidence="11">The sequence shown here is derived from an EMBL/GenBank/DDBJ whole genome shotgun (WGS) entry which is preliminary data.</text>
</comment>